<reference evidence="2 3" key="1">
    <citation type="submission" date="2018-02" db="EMBL/GenBank/DDBJ databases">
        <title>Genomic analysis of the strain RR4-38 isolated from a seawater recirculating aquaculture system.</title>
        <authorList>
            <person name="Kim Y.-S."/>
            <person name="Jang Y.H."/>
            <person name="Kim K.-H."/>
        </authorList>
    </citation>
    <scope>NUCLEOTIDE SEQUENCE [LARGE SCALE GENOMIC DNA]</scope>
    <source>
        <strain evidence="2 3">RR4-38</strain>
    </source>
</reference>
<evidence type="ECO:0000256" key="1">
    <source>
        <dbReference type="ARBA" id="ARBA00022679"/>
    </source>
</evidence>
<evidence type="ECO:0000313" key="2">
    <source>
        <dbReference type="EMBL" id="AVI51428.1"/>
    </source>
</evidence>
<keyword evidence="1" id="KW-0808">Transferase</keyword>
<dbReference type="SUPFAM" id="SSF52540">
    <property type="entry name" value="P-loop containing nucleoside triphosphate hydrolases"/>
    <property type="match status" value="1"/>
</dbReference>
<gene>
    <name evidence="2" type="ORF">C5O00_09685</name>
</gene>
<protein>
    <recommendedName>
        <fullName evidence="4">Sulfotransferase</fullName>
    </recommendedName>
</protein>
<proteinExistence type="predicted"/>
<dbReference type="Gene3D" id="3.40.50.300">
    <property type="entry name" value="P-loop containing nucleotide triphosphate hydrolases"/>
    <property type="match status" value="1"/>
</dbReference>
<dbReference type="Proteomes" id="UP000238442">
    <property type="component" value="Chromosome"/>
</dbReference>
<dbReference type="KEGG" id="aue:C5O00_09685"/>
<dbReference type="Pfam" id="PF13469">
    <property type="entry name" value="Sulfotransfer_3"/>
    <property type="match status" value="1"/>
</dbReference>
<keyword evidence="3" id="KW-1185">Reference proteome</keyword>
<name>A0A2S0HXS2_9FLAO</name>
<evidence type="ECO:0008006" key="4">
    <source>
        <dbReference type="Google" id="ProtNLM"/>
    </source>
</evidence>
<dbReference type="InterPro" id="IPR026634">
    <property type="entry name" value="TPST-like"/>
</dbReference>
<dbReference type="InterPro" id="IPR027417">
    <property type="entry name" value="P-loop_NTPase"/>
</dbReference>
<accession>A0A2S0HXS2</accession>
<dbReference type="EMBL" id="CP027062">
    <property type="protein sequence ID" value="AVI51428.1"/>
    <property type="molecule type" value="Genomic_DNA"/>
</dbReference>
<dbReference type="RefSeq" id="WP_105216668.1">
    <property type="nucleotide sequence ID" value="NZ_CP027062.1"/>
</dbReference>
<dbReference type="PANTHER" id="PTHR12788:SF10">
    <property type="entry name" value="PROTEIN-TYROSINE SULFOTRANSFERASE"/>
    <property type="match status" value="1"/>
</dbReference>
<sequence>MNEENLIFVISQPRAGSTYLQNLLSNNNETNTCSESWVLLNFANYMKPKIVNGLYDNEIAVAAFQDYLGKHSVENLNLEMRRIIKNVYEPLFENHKYVIDKTPRYWELIEEIPVWFPKSKIIVLKRNPMDVVKSMANTWNLQTVRDLAYFKRDLLKAPKKLNKFCLNNAHNPNVRSIQYEQLVESTSEVIQELYQWLGITYNNSVLDTTENVKYKGNFGDPYQNKFGNEKKTVSRTSDTVPGWLKRFQQGYAFYLGEDFFNTYGNYPYEKMNPRKTRAFSYLIHRINSSKEKMKLSDEINYITKEVYYRIFS</sequence>
<dbReference type="PANTHER" id="PTHR12788">
    <property type="entry name" value="PROTEIN-TYROSINE SULFOTRANSFERASE 2"/>
    <property type="match status" value="1"/>
</dbReference>
<dbReference type="GO" id="GO:0008476">
    <property type="term" value="F:protein-tyrosine sulfotransferase activity"/>
    <property type="evidence" value="ECO:0007669"/>
    <property type="project" value="InterPro"/>
</dbReference>
<organism evidence="2 3">
    <name type="scientific">Pukyongia salina</name>
    <dbReference type="NCBI Taxonomy" id="2094025"/>
    <lineage>
        <taxon>Bacteria</taxon>
        <taxon>Pseudomonadati</taxon>
        <taxon>Bacteroidota</taxon>
        <taxon>Flavobacteriia</taxon>
        <taxon>Flavobacteriales</taxon>
        <taxon>Flavobacteriaceae</taxon>
        <taxon>Pukyongia</taxon>
    </lineage>
</organism>
<evidence type="ECO:0000313" key="3">
    <source>
        <dbReference type="Proteomes" id="UP000238442"/>
    </source>
</evidence>
<dbReference type="AlphaFoldDB" id="A0A2S0HXS2"/>